<organism evidence="1 2">
    <name type="scientific">Pedococcus bigeumensis</name>
    <dbReference type="NCBI Taxonomy" id="433644"/>
    <lineage>
        <taxon>Bacteria</taxon>
        <taxon>Bacillati</taxon>
        <taxon>Actinomycetota</taxon>
        <taxon>Actinomycetes</taxon>
        <taxon>Micrococcales</taxon>
        <taxon>Intrasporangiaceae</taxon>
        <taxon>Pedococcus</taxon>
    </lineage>
</organism>
<proteinExistence type="predicted"/>
<evidence type="ECO:0000313" key="1">
    <source>
        <dbReference type="EMBL" id="TPG17178.1"/>
    </source>
</evidence>
<dbReference type="Proteomes" id="UP000317722">
    <property type="component" value="Unassembled WGS sequence"/>
</dbReference>
<accession>A0A502CW87</accession>
<keyword evidence="2" id="KW-1185">Reference proteome</keyword>
<gene>
    <name evidence="1" type="ORF">EAH86_10470</name>
</gene>
<sequence>MASIQSILAEEGSGLAEFYVLASQYTHAAELATRSSRADLGTDAAYGDFAGPSDWLQPVWMAWLSFRVTAVRLINLSGSGTPEALALVDHQVTKTRDALVTALQTQGEPLR</sequence>
<dbReference type="EMBL" id="RCZM01000003">
    <property type="protein sequence ID" value="TPG17178.1"/>
    <property type="molecule type" value="Genomic_DNA"/>
</dbReference>
<evidence type="ECO:0000313" key="2">
    <source>
        <dbReference type="Proteomes" id="UP000317722"/>
    </source>
</evidence>
<dbReference type="AlphaFoldDB" id="A0A502CW87"/>
<reference evidence="1 2" key="1">
    <citation type="journal article" date="2019" name="Environ. Microbiol.">
        <title>Species interactions and distinct microbial communities in high Arctic permafrost affected cryosols are associated with the CH4 and CO2 gas fluxes.</title>
        <authorList>
            <person name="Altshuler I."/>
            <person name="Hamel J."/>
            <person name="Turney S."/>
            <person name="Magnuson E."/>
            <person name="Levesque R."/>
            <person name="Greer C."/>
            <person name="Whyte L.G."/>
        </authorList>
    </citation>
    <scope>NUCLEOTIDE SEQUENCE [LARGE SCALE GENOMIC DNA]</scope>
    <source>
        <strain evidence="1 2">S9.3A</strain>
    </source>
</reference>
<comment type="caution">
    <text evidence="1">The sequence shown here is derived from an EMBL/GenBank/DDBJ whole genome shotgun (WGS) entry which is preliminary data.</text>
</comment>
<name>A0A502CW87_9MICO</name>
<protein>
    <submittedName>
        <fullName evidence="1">Uncharacterized protein</fullName>
    </submittedName>
</protein>